<keyword evidence="3" id="KW-1185">Reference proteome</keyword>
<sequence length="678" mass="76966">MPFTDDEWDRVLQIPVNIPENISSIDTDYENRNLTNITNYIQQLQTSSSVTSTIKENTDELVKVNPAKKTSDGYGPCPECLGFMIKRHIWHHLKYSCVYMKDKSSCEKSSRLPAAESTSLLNGIYGHNLSEDFRSNVLNKLRNDEISEICRKDNLILRFEAFLYEKHSSTQAELIRQSMRQLARLTIELAKKNSDVHNLIDALTPEKFDAVVLATKSLCVTSKEIAKRTEFGIPSLALKIGYSIRKCIGIERGLCLRKGDLKRNEILLNFLSILYLEWSVRISSNAFSTLHSRKFNSVDLLPVSGDLIKLSKFLEFMIQETKNDMERKKSFQNWSKLASLTLSRIILFNKRRSGEAARMKIEHYTKRPPWHNHGIAEMKESLTEFENKLANALTVVEIIEKRGRKVPVLLTKEMKESVDFLLATRSSVGVPEGNPFVFARLGDLNSYLRGHDCIKRWCYEANLESPDTITSTKLRKLLLAVDQGKAHTFAGKSLKDIEVKDLPPIEEDPIDQNDEEVEREKRGRKYSQEGENIGKIDEILPSQPFIGKKENKTRNNKPKRTKREAALGRVPWDNSGKEVLLKKFKTEIKNGIVPGKDKFNLCIRAQPDNNADKGSLRKGAYTYGEHSASRARAEPATNSIRHMCTPPASASRAAHSVIVAIHFLSVFATNTKELAVVI</sequence>
<evidence type="ECO:0000313" key="3">
    <source>
        <dbReference type="Proteomes" id="UP000504635"/>
    </source>
</evidence>
<dbReference type="GeneID" id="115874091"/>
<dbReference type="KEGG" id="soy:115874091"/>
<feature type="coiled-coil region" evidence="1">
    <location>
        <begin position="375"/>
        <end position="402"/>
    </location>
</feature>
<accession>A0A6J2X1A8</accession>
<feature type="compositionally biased region" description="Acidic residues" evidence="2">
    <location>
        <begin position="504"/>
        <end position="517"/>
    </location>
</feature>
<dbReference type="RefSeq" id="XP_030745016.1">
    <property type="nucleotide sequence ID" value="XM_030889156.1"/>
</dbReference>
<feature type="region of interest" description="Disordered" evidence="2">
    <location>
        <begin position="501"/>
        <end position="538"/>
    </location>
</feature>
<dbReference type="InParanoid" id="A0A6J2X1A8"/>
<dbReference type="Proteomes" id="UP000504635">
    <property type="component" value="Unplaced"/>
</dbReference>
<protein>
    <submittedName>
        <fullName evidence="4">Uncharacterized protein LOC115874091</fullName>
    </submittedName>
</protein>
<dbReference type="OrthoDB" id="10066781at2759"/>
<keyword evidence="1" id="KW-0175">Coiled coil</keyword>
<dbReference type="PANTHER" id="PTHR33480">
    <property type="entry name" value="SET DOMAIN-CONTAINING PROTEIN-RELATED"/>
    <property type="match status" value="1"/>
</dbReference>
<proteinExistence type="predicted"/>
<feature type="compositionally biased region" description="Basic and acidic residues" evidence="2">
    <location>
        <begin position="518"/>
        <end position="538"/>
    </location>
</feature>
<organism evidence="3 4">
    <name type="scientific">Sitophilus oryzae</name>
    <name type="common">Rice weevil</name>
    <name type="synonym">Curculio oryzae</name>
    <dbReference type="NCBI Taxonomy" id="7048"/>
    <lineage>
        <taxon>Eukaryota</taxon>
        <taxon>Metazoa</taxon>
        <taxon>Ecdysozoa</taxon>
        <taxon>Arthropoda</taxon>
        <taxon>Hexapoda</taxon>
        <taxon>Insecta</taxon>
        <taxon>Pterygota</taxon>
        <taxon>Neoptera</taxon>
        <taxon>Endopterygota</taxon>
        <taxon>Coleoptera</taxon>
        <taxon>Polyphaga</taxon>
        <taxon>Cucujiformia</taxon>
        <taxon>Curculionidae</taxon>
        <taxon>Dryophthorinae</taxon>
        <taxon>Sitophilus</taxon>
    </lineage>
</organism>
<evidence type="ECO:0000256" key="1">
    <source>
        <dbReference type="SAM" id="Coils"/>
    </source>
</evidence>
<evidence type="ECO:0000256" key="2">
    <source>
        <dbReference type="SAM" id="MobiDB-lite"/>
    </source>
</evidence>
<gene>
    <name evidence="4" type="primary">LOC115874091</name>
</gene>
<reference evidence="4" key="1">
    <citation type="submission" date="2025-08" db="UniProtKB">
        <authorList>
            <consortium name="RefSeq"/>
        </authorList>
    </citation>
    <scope>IDENTIFICATION</scope>
    <source>
        <tissue evidence="4">Gonads</tissue>
    </source>
</reference>
<name>A0A6J2X1A8_SITOR</name>
<evidence type="ECO:0000313" key="4">
    <source>
        <dbReference type="RefSeq" id="XP_030745016.1"/>
    </source>
</evidence>
<dbReference type="AlphaFoldDB" id="A0A6J2X1A8"/>
<dbReference type="PANTHER" id="PTHR33480:SF1">
    <property type="entry name" value="TYR RECOMBINASE DOMAIN-CONTAINING PROTEIN"/>
    <property type="match status" value="1"/>
</dbReference>
<feature type="region of interest" description="Disordered" evidence="2">
    <location>
        <begin position="544"/>
        <end position="563"/>
    </location>
</feature>